<feature type="compositionally biased region" description="Pro residues" evidence="7">
    <location>
        <begin position="1"/>
        <end position="29"/>
    </location>
</feature>
<dbReference type="Pfam" id="PF04072">
    <property type="entry name" value="LCM"/>
    <property type="match status" value="1"/>
</dbReference>
<gene>
    <name evidence="8" type="ordered locus">Amir_3182</name>
</gene>
<dbReference type="AlphaFoldDB" id="C6W872"/>
<evidence type="ECO:0000313" key="8">
    <source>
        <dbReference type="EMBL" id="ACU37093.1"/>
    </source>
</evidence>
<evidence type="ECO:0000256" key="5">
    <source>
        <dbReference type="ARBA" id="ARBA00022691"/>
    </source>
</evidence>
<proteinExistence type="inferred from homology"/>
<dbReference type="SUPFAM" id="SSF53335">
    <property type="entry name" value="S-adenosyl-L-methionine-dependent methyltransferases"/>
    <property type="match status" value="1"/>
</dbReference>
<accession>C6W872</accession>
<dbReference type="EC" id="2.1.1.-" evidence="6"/>
<dbReference type="NCBIfam" id="TIGR00027">
    <property type="entry name" value="mthyl_TIGR00027"/>
    <property type="match status" value="1"/>
</dbReference>
<keyword evidence="4 8" id="KW-0808">Transferase</keyword>
<evidence type="ECO:0000256" key="4">
    <source>
        <dbReference type="ARBA" id="ARBA00022679"/>
    </source>
</evidence>
<dbReference type="PANTHER" id="PTHR43619:SF2">
    <property type="entry name" value="S-ADENOSYL-L-METHIONINE-DEPENDENT METHYLTRANSFERASES SUPERFAMILY PROTEIN"/>
    <property type="match status" value="1"/>
</dbReference>
<feature type="region of interest" description="Disordered" evidence="7">
    <location>
        <begin position="1"/>
        <end position="47"/>
    </location>
</feature>
<keyword evidence="3 6" id="KW-0489">Methyltransferase</keyword>
<evidence type="ECO:0000256" key="2">
    <source>
        <dbReference type="ARBA" id="ARBA00008138"/>
    </source>
</evidence>
<reference evidence="8 9" key="1">
    <citation type="journal article" date="2009" name="Stand. Genomic Sci.">
        <title>Complete genome sequence of Actinosynnema mirum type strain (101).</title>
        <authorList>
            <person name="Land M."/>
            <person name="Lapidus A."/>
            <person name="Mayilraj S."/>
            <person name="Chen F."/>
            <person name="Copeland A."/>
            <person name="Del Rio T.G."/>
            <person name="Nolan M."/>
            <person name="Lucas S."/>
            <person name="Tice H."/>
            <person name="Cheng J.F."/>
            <person name="Chertkov O."/>
            <person name="Bruce D."/>
            <person name="Goodwin L."/>
            <person name="Pitluck S."/>
            <person name="Rohde M."/>
            <person name="Goker M."/>
            <person name="Pati A."/>
            <person name="Ivanova N."/>
            <person name="Mavromatis K."/>
            <person name="Chen A."/>
            <person name="Palaniappan K."/>
            <person name="Hauser L."/>
            <person name="Chang Y.J."/>
            <person name="Jeffries C.C."/>
            <person name="Brettin T."/>
            <person name="Detter J.C."/>
            <person name="Han C."/>
            <person name="Chain P."/>
            <person name="Tindall B.J."/>
            <person name="Bristow J."/>
            <person name="Eisen J.A."/>
            <person name="Markowitz V."/>
            <person name="Hugenholtz P."/>
            <person name="Kyrpides N.C."/>
            <person name="Klenk H.P."/>
        </authorList>
    </citation>
    <scope>NUCLEOTIDE SEQUENCE [LARGE SCALE GENOMIC DNA]</scope>
    <source>
        <strain evidence="9">ATCC 29888 / DSM 43827 / JCM 3225 / NBRC 14064 / NCIMB 13271 / NRRL B-12336 / IMRU 3971 / 101</strain>
    </source>
</reference>
<dbReference type="STRING" id="446462.Amir_3182"/>
<evidence type="ECO:0000313" key="9">
    <source>
        <dbReference type="Proteomes" id="UP000002213"/>
    </source>
</evidence>
<dbReference type="GO" id="GO:0032259">
    <property type="term" value="P:methylation"/>
    <property type="evidence" value="ECO:0007669"/>
    <property type="project" value="UniProtKB-KW"/>
</dbReference>
<dbReference type="HOGENOM" id="CLU_056160_2_0_11"/>
<dbReference type="KEGG" id="ami:Amir_3182"/>
<protein>
    <recommendedName>
        <fullName evidence="6">S-adenosyl-L-methionine-dependent methyltransferase</fullName>
        <ecNumber evidence="6">2.1.1.-</ecNumber>
    </recommendedName>
</protein>
<dbReference type="Gene3D" id="3.40.50.150">
    <property type="entry name" value="Vaccinia Virus protein VP39"/>
    <property type="match status" value="1"/>
</dbReference>
<sequence length="313" mass="32874">MSAPEPVPPEPVPPEPVPLEPVPLEPVPLEPVEMPDESWTSLGNAGARAQESARADRLFDDPLARAFLDASGTGNPLLPDRGGGDPGLLGQIADVIVVKTVFFDAVLARAAAAGVRQVVLLAAGLDARAFRLPWPGGTVVFEVDLPDVLGFKERVVREVGAEPSCDRRVVAADLRSDWVAALVAAGLDREAPVAWLAEGALGLLDEAGCEALMAAVLGVSAAGSRFALDHTHDGWKAGEALGGYLEGTGVRLDDLVKGGPQEPGGVWLARHGWRVDEYDVVAEAARHGRPAPTLFRAPERRANATILFEAELG</sequence>
<comment type="similarity">
    <text evidence="2 6">Belongs to the UPF0677 family.</text>
</comment>
<dbReference type="EMBL" id="CP001630">
    <property type="protein sequence ID" value="ACU37093.1"/>
    <property type="molecule type" value="Genomic_DNA"/>
</dbReference>
<dbReference type="InterPro" id="IPR011610">
    <property type="entry name" value="SAM_mthyl_Trfase_ML2640-like"/>
</dbReference>
<evidence type="ECO:0000256" key="3">
    <source>
        <dbReference type="ARBA" id="ARBA00022603"/>
    </source>
</evidence>
<dbReference type="PANTHER" id="PTHR43619">
    <property type="entry name" value="S-ADENOSYL-L-METHIONINE-DEPENDENT METHYLTRANSFERASE YKTD-RELATED"/>
    <property type="match status" value="1"/>
</dbReference>
<dbReference type="InterPro" id="IPR007213">
    <property type="entry name" value="Ppm1/Ppm2/Tcmp"/>
</dbReference>
<dbReference type="OrthoDB" id="9806164at2"/>
<evidence type="ECO:0000256" key="6">
    <source>
        <dbReference type="RuleBase" id="RU362030"/>
    </source>
</evidence>
<keyword evidence="5 6" id="KW-0949">S-adenosyl-L-methionine</keyword>
<name>C6W872_ACTMD</name>
<dbReference type="GO" id="GO:0008168">
    <property type="term" value="F:methyltransferase activity"/>
    <property type="evidence" value="ECO:0007669"/>
    <property type="project" value="UniProtKB-UniRule"/>
</dbReference>
<dbReference type="Proteomes" id="UP000002213">
    <property type="component" value="Chromosome"/>
</dbReference>
<dbReference type="RefSeq" id="WP_015801982.1">
    <property type="nucleotide sequence ID" value="NC_013093.1"/>
</dbReference>
<evidence type="ECO:0000256" key="7">
    <source>
        <dbReference type="SAM" id="MobiDB-lite"/>
    </source>
</evidence>
<organism evidence="8 9">
    <name type="scientific">Actinosynnema mirum (strain ATCC 29888 / DSM 43827 / JCM 3225 / NBRC 14064 / NCIMB 13271 / NRRL B-12336 / IMRU 3971 / 101)</name>
    <dbReference type="NCBI Taxonomy" id="446462"/>
    <lineage>
        <taxon>Bacteria</taxon>
        <taxon>Bacillati</taxon>
        <taxon>Actinomycetota</taxon>
        <taxon>Actinomycetes</taxon>
        <taxon>Pseudonocardiales</taxon>
        <taxon>Pseudonocardiaceae</taxon>
        <taxon>Actinosynnema</taxon>
    </lineage>
</organism>
<dbReference type="eggNOG" id="COG3315">
    <property type="taxonomic scope" value="Bacteria"/>
</dbReference>
<keyword evidence="9" id="KW-1185">Reference proteome</keyword>
<dbReference type="InterPro" id="IPR029063">
    <property type="entry name" value="SAM-dependent_MTases_sf"/>
</dbReference>
<evidence type="ECO:0000256" key="1">
    <source>
        <dbReference type="ARBA" id="ARBA00003907"/>
    </source>
</evidence>
<comment type="function">
    <text evidence="1 6">Exhibits S-adenosyl-L-methionine-dependent methyltransferase activity.</text>
</comment>